<keyword evidence="2" id="KW-0378">Hydrolase</keyword>
<dbReference type="PANTHER" id="PTHR21660:SF1">
    <property type="entry name" value="ACYL-COENZYME A THIOESTERASE 13"/>
    <property type="match status" value="1"/>
</dbReference>
<organism evidence="4 5">
    <name type="scientific">Polyrhizophydium stewartii</name>
    <dbReference type="NCBI Taxonomy" id="2732419"/>
    <lineage>
        <taxon>Eukaryota</taxon>
        <taxon>Fungi</taxon>
        <taxon>Fungi incertae sedis</taxon>
        <taxon>Chytridiomycota</taxon>
        <taxon>Chytridiomycota incertae sedis</taxon>
        <taxon>Chytridiomycetes</taxon>
        <taxon>Rhizophydiales</taxon>
        <taxon>Rhizophydiales incertae sedis</taxon>
        <taxon>Polyrhizophydium</taxon>
    </lineage>
</organism>
<comment type="caution">
    <text evidence="4">The sequence shown here is derived from an EMBL/GenBank/DDBJ whole genome shotgun (WGS) entry which is preliminary data.</text>
</comment>
<evidence type="ECO:0000256" key="2">
    <source>
        <dbReference type="ARBA" id="ARBA00022801"/>
    </source>
</evidence>
<name>A0ABR4N396_9FUNG</name>
<comment type="similarity">
    <text evidence="1">Belongs to the thioesterase PaaI family.</text>
</comment>
<dbReference type="SUPFAM" id="SSF54637">
    <property type="entry name" value="Thioesterase/thiol ester dehydrase-isomerase"/>
    <property type="match status" value="1"/>
</dbReference>
<reference evidence="4 5" key="1">
    <citation type="submission" date="2023-09" db="EMBL/GenBank/DDBJ databases">
        <title>Pangenome analysis of Batrachochytrium dendrobatidis and related Chytrids.</title>
        <authorList>
            <person name="Yacoub M.N."/>
            <person name="Stajich J.E."/>
            <person name="James T.Y."/>
        </authorList>
    </citation>
    <scope>NUCLEOTIDE SEQUENCE [LARGE SCALE GENOMIC DNA]</scope>
    <source>
        <strain evidence="4 5">JEL0888</strain>
    </source>
</reference>
<sequence>MPADTPASGAAAGADARTPAELARLAHDAVEYMKVRYGDPIYGANLLAPLRGVTVDFKTRTLVMAMEVPGWMLNSHKTMHGGAIMTLLDSCTSFAAGFFDPRAAQSMSVGVDIQFVAAPREGETVHLHCTANRVGGRLCFSTFRLTKPADDQFIFAKGSHTKYIVKPKL</sequence>
<proteinExistence type="inferred from homology"/>
<dbReference type="InterPro" id="IPR006683">
    <property type="entry name" value="Thioestr_dom"/>
</dbReference>
<evidence type="ECO:0000259" key="3">
    <source>
        <dbReference type="Pfam" id="PF03061"/>
    </source>
</evidence>
<evidence type="ECO:0000256" key="1">
    <source>
        <dbReference type="ARBA" id="ARBA00008324"/>
    </source>
</evidence>
<dbReference type="InterPro" id="IPR039298">
    <property type="entry name" value="ACOT13"/>
</dbReference>
<gene>
    <name evidence="4" type="primary">ACOT13</name>
    <name evidence="4" type="ORF">HK105_206425</name>
</gene>
<accession>A0ABR4N396</accession>
<dbReference type="Gene3D" id="3.10.129.10">
    <property type="entry name" value="Hotdog Thioesterase"/>
    <property type="match status" value="1"/>
</dbReference>
<protein>
    <submittedName>
        <fullName evidence="4">Acyl-coenzyme A thioesterase 13</fullName>
    </submittedName>
</protein>
<dbReference type="PANTHER" id="PTHR21660">
    <property type="entry name" value="THIOESTERASE SUPERFAMILY MEMBER-RELATED"/>
    <property type="match status" value="1"/>
</dbReference>
<feature type="domain" description="Thioesterase" evidence="3">
    <location>
        <begin position="76"/>
        <end position="147"/>
    </location>
</feature>
<keyword evidence="5" id="KW-1185">Reference proteome</keyword>
<evidence type="ECO:0000313" key="4">
    <source>
        <dbReference type="EMBL" id="KAL2913987.1"/>
    </source>
</evidence>
<dbReference type="CDD" id="cd03443">
    <property type="entry name" value="PaaI_thioesterase"/>
    <property type="match status" value="1"/>
</dbReference>
<evidence type="ECO:0000313" key="5">
    <source>
        <dbReference type="Proteomes" id="UP001527925"/>
    </source>
</evidence>
<dbReference type="Pfam" id="PF03061">
    <property type="entry name" value="4HBT"/>
    <property type="match status" value="1"/>
</dbReference>
<dbReference type="Proteomes" id="UP001527925">
    <property type="component" value="Unassembled WGS sequence"/>
</dbReference>
<dbReference type="InterPro" id="IPR029069">
    <property type="entry name" value="HotDog_dom_sf"/>
</dbReference>
<dbReference type="EMBL" id="JADGIZ020000038">
    <property type="protein sequence ID" value="KAL2913987.1"/>
    <property type="molecule type" value="Genomic_DNA"/>
</dbReference>